<dbReference type="AlphaFoldDB" id="A0A1J0R8I9"/>
<organism evidence="9">
    <name type="scientific">Trypanosoma brucei</name>
    <dbReference type="NCBI Taxonomy" id="5691"/>
    <lineage>
        <taxon>Eukaryota</taxon>
        <taxon>Discoba</taxon>
        <taxon>Euglenozoa</taxon>
        <taxon>Kinetoplastea</taxon>
        <taxon>Metakinetoplastina</taxon>
        <taxon>Trypanosomatida</taxon>
        <taxon>Trypanosomatidae</taxon>
        <taxon>Trypanosoma</taxon>
    </lineage>
</organism>
<keyword evidence="5" id="KW-0325">Glycoprotein</keyword>
<dbReference type="GO" id="GO:0098552">
    <property type="term" value="C:side of membrane"/>
    <property type="evidence" value="ECO:0007669"/>
    <property type="project" value="UniProtKB-KW"/>
</dbReference>
<keyword evidence="6" id="KW-0449">Lipoprotein</keyword>
<dbReference type="Gene3D" id="1.10.470.10">
    <property type="entry name" value="Variant Surface Glycoprotein, subunit A, domain 2"/>
    <property type="match status" value="1"/>
</dbReference>
<evidence type="ECO:0000256" key="2">
    <source>
        <dbReference type="ARBA" id="ARBA00022475"/>
    </source>
</evidence>
<dbReference type="SUPFAM" id="SSF58087">
    <property type="entry name" value="Variant surface glycoprotein (N-terminal domain)"/>
    <property type="match status" value="1"/>
</dbReference>
<dbReference type="Gene3D" id="3.90.150.10">
    <property type="entry name" value="Variant Surface Glycoprotein, subunit A domain 1"/>
    <property type="match status" value="1"/>
</dbReference>
<feature type="domain" description="Trypanosome variant surface glycoprotein A-type N-terminal" evidence="8">
    <location>
        <begin position="4"/>
        <end position="241"/>
    </location>
</feature>
<dbReference type="EMBL" id="KX700178">
    <property type="protein sequence ID" value="APD74134.1"/>
    <property type="molecule type" value="Genomic_DNA"/>
</dbReference>
<dbReference type="GO" id="GO:0005886">
    <property type="term" value="C:plasma membrane"/>
    <property type="evidence" value="ECO:0007669"/>
    <property type="project" value="UniProtKB-SubCell"/>
</dbReference>
<evidence type="ECO:0000259" key="8">
    <source>
        <dbReference type="Pfam" id="PF00913"/>
    </source>
</evidence>
<keyword evidence="4" id="KW-0472">Membrane</keyword>
<feature type="region of interest" description="Disordered" evidence="7">
    <location>
        <begin position="348"/>
        <end position="389"/>
    </location>
</feature>
<dbReference type="Pfam" id="PF00913">
    <property type="entry name" value="Trypan_glycop"/>
    <property type="match status" value="1"/>
</dbReference>
<feature type="compositionally biased region" description="Basic residues" evidence="7">
    <location>
        <begin position="380"/>
        <end position="389"/>
    </location>
</feature>
<reference evidence="9" key="1">
    <citation type="submission" date="2016-08" db="EMBL/GenBank/DDBJ databases">
        <title>VSG repertoire of Trypanosoma brucei EATRO 1125.</title>
        <authorList>
            <person name="Cross G.A."/>
        </authorList>
    </citation>
    <scope>NUCLEOTIDE SEQUENCE</scope>
    <source>
        <strain evidence="9">EATRO 1125</strain>
    </source>
</reference>
<comment type="subcellular location">
    <subcellularLocation>
        <location evidence="1">Cell membrane</location>
        <topology evidence="1">Lipid-anchor</topology>
        <topology evidence="1">GPI-anchor</topology>
    </subcellularLocation>
</comment>
<dbReference type="VEuPathDB" id="TriTrypDB:Tb11.v5.0112"/>
<keyword evidence="3" id="KW-0336">GPI-anchor</keyword>
<evidence type="ECO:0000256" key="6">
    <source>
        <dbReference type="ARBA" id="ARBA00023288"/>
    </source>
</evidence>
<feature type="compositionally biased region" description="Polar residues" evidence="7">
    <location>
        <begin position="364"/>
        <end position="379"/>
    </location>
</feature>
<accession>A0A1J0R8I9</accession>
<proteinExistence type="predicted"/>
<evidence type="ECO:0000256" key="5">
    <source>
        <dbReference type="ARBA" id="ARBA00023180"/>
    </source>
</evidence>
<evidence type="ECO:0000256" key="3">
    <source>
        <dbReference type="ARBA" id="ARBA00022622"/>
    </source>
</evidence>
<dbReference type="GO" id="GO:0042783">
    <property type="term" value="P:symbiont-mediated evasion of host immune response"/>
    <property type="evidence" value="ECO:0007669"/>
    <property type="project" value="InterPro"/>
</dbReference>
<sequence length="389" mass="41347">MSCSATHVALLKTELTKACALSAELKAVTKNAVHVLETHKGTAQKLTNLKQDLVAMVVNEKTTAAKEVTLIARLARQKAEAATTAFQEEAINALKASASAGYLAGQVTEGARLLLTAGDGTNLHCVSTTTTGTKEKKATTYRGCDVPSSGAATLETAAEKEEINVEQKFKAISGGASTVSSGATTCVMLHHSGETTGGTQALTYLAGLITTDNLATNAPNWNGGADKWAAAAKSFGAVHTASKFDTQLTILQQEIKVMLNLADLEDADPEELTIEVATFGDKDQATEQTIGVPTLNRIKADLLKYRTAHKTKGTERTRADFFKEQIKVNKTACDLGAKLSAKQDCEVTKTEPQNVKAKRRENAAKQTVANGKTALASSRTRPKKRQQKK</sequence>
<name>A0A1J0R8I9_9TRYP</name>
<evidence type="ECO:0000256" key="4">
    <source>
        <dbReference type="ARBA" id="ARBA00023136"/>
    </source>
</evidence>
<evidence type="ECO:0000313" key="9">
    <source>
        <dbReference type="EMBL" id="APD74134.1"/>
    </source>
</evidence>
<keyword evidence="2" id="KW-1003">Cell membrane</keyword>
<evidence type="ECO:0000256" key="7">
    <source>
        <dbReference type="SAM" id="MobiDB-lite"/>
    </source>
</evidence>
<evidence type="ECO:0000256" key="1">
    <source>
        <dbReference type="ARBA" id="ARBA00004609"/>
    </source>
</evidence>
<dbReference type="InterPro" id="IPR001812">
    <property type="entry name" value="Trypano_VSG_A_N_dom"/>
</dbReference>
<protein>
    <submittedName>
        <fullName evidence="9">Variant surface glycoprotein 1125.2672</fullName>
    </submittedName>
</protein>